<feature type="domain" description="CRAL-TRIO" evidence="2">
    <location>
        <begin position="180"/>
        <end position="326"/>
    </location>
</feature>
<dbReference type="Pfam" id="PF00650">
    <property type="entry name" value="CRAL_TRIO"/>
    <property type="match status" value="1"/>
</dbReference>
<dbReference type="EMBL" id="JAQQWI010000009">
    <property type="protein sequence ID" value="KAK8022966.1"/>
    <property type="molecule type" value="Genomic_DNA"/>
</dbReference>
<keyword evidence="4" id="KW-1185">Reference proteome</keyword>
<feature type="compositionally biased region" description="Basic and acidic residues" evidence="1">
    <location>
        <begin position="47"/>
        <end position="62"/>
    </location>
</feature>
<proteinExistence type="predicted"/>
<reference evidence="3 4" key="1">
    <citation type="submission" date="2023-01" db="EMBL/GenBank/DDBJ databases">
        <title>Analysis of 21 Apiospora genomes using comparative genomics revels a genus with tremendous synthesis potential of carbohydrate active enzymes and secondary metabolites.</title>
        <authorList>
            <person name="Sorensen T."/>
        </authorList>
    </citation>
    <scope>NUCLEOTIDE SEQUENCE [LARGE SCALE GENOMIC DNA]</scope>
    <source>
        <strain evidence="3 4">CBS 20057</strain>
    </source>
</reference>
<accession>A0ABR1RYG1</accession>
<dbReference type="InterPro" id="IPR052432">
    <property type="entry name" value="PITP/CRAL-TRIO"/>
</dbReference>
<dbReference type="InterPro" id="IPR036865">
    <property type="entry name" value="CRAL-TRIO_dom_sf"/>
</dbReference>
<dbReference type="PROSITE" id="PS50191">
    <property type="entry name" value="CRAL_TRIO"/>
    <property type="match status" value="1"/>
</dbReference>
<organism evidence="3 4">
    <name type="scientific">Apiospora marii</name>
    <dbReference type="NCBI Taxonomy" id="335849"/>
    <lineage>
        <taxon>Eukaryota</taxon>
        <taxon>Fungi</taxon>
        <taxon>Dikarya</taxon>
        <taxon>Ascomycota</taxon>
        <taxon>Pezizomycotina</taxon>
        <taxon>Sordariomycetes</taxon>
        <taxon>Xylariomycetidae</taxon>
        <taxon>Amphisphaeriales</taxon>
        <taxon>Apiosporaceae</taxon>
        <taxon>Apiospora</taxon>
    </lineage>
</organism>
<dbReference type="PANTHER" id="PTHR46590:SF1">
    <property type="entry name" value="PHOSPHATIDYLINOSITOL TRANSFER PROTEIN CSR1"/>
    <property type="match status" value="1"/>
</dbReference>
<dbReference type="Gene3D" id="3.40.525.10">
    <property type="entry name" value="CRAL-TRIO lipid binding domain"/>
    <property type="match status" value="1"/>
</dbReference>
<dbReference type="SMART" id="SM00516">
    <property type="entry name" value="SEC14"/>
    <property type="match status" value="1"/>
</dbReference>
<dbReference type="Proteomes" id="UP001396898">
    <property type="component" value="Unassembled WGS sequence"/>
</dbReference>
<comment type="caution">
    <text evidence="3">The sequence shown here is derived from an EMBL/GenBank/DDBJ whole genome shotgun (WGS) entry which is preliminary data.</text>
</comment>
<sequence length="433" mass="48961">MDQLEGRVGHLTPQQESKLAEMWAVMLKKCGTNEESPGVSNALGDDPPPKKERPAAKADPAHRKPHKGGAAADARPATADAAETPLTQDETRTALWSMVQVEHPDALLLRFLRARKWDVERAVAMLVATLRWRAKTVHVEQVLREGEGLAREQELSSQDGEAQKRGREFMFQMRAGKCVVRGVDRSGRPLCIVRVRQHFSRDQSEEVLKRWVVYIIETARLAFTPPCDTAAVIFDLTGFGLGNLDYVPVKFIIQCFEANYPEMLGKVIVHKAPWFFPGIWKLVSTWIADPVIASKICFTTNTKELGQHVDPDRLPRELGGKDPWEYAYLEPGPDENATMREAGERDRLLAEREALAREFEQATRQWVGANSKADGGEDVKQRRNELAAKINQENYWQLDPYIRARTLWDRLGIRTPDGHLNYYPEKSANGKTS</sequence>
<dbReference type="Pfam" id="PF03765">
    <property type="entry name" value="CRAL_TRIO_N"/>
    <property type="match status" value="1"/>
</dbReference>
<feature type="region of interest" description="Disordered" evidence="1">
    <location>
        <begin position="32"/>
        <end position="86"/>
    </location>
</feature>
<evidence type="ECO:0000259" key="2">
    <source>
        <dbReference type="PROSITE" id="PS50191"/>
    </source>
</evidence>
<dbReference type="InterPro" id="IPR001251">
    <property type="entry name" value="CRAL-TRIO_dom"/>
</dbReference>
<dbReference type="InterPro" id="IPR036273">
    <property type="entry name" value="CRAL/TRIO_N_dom_sf"/>
</dbReference>
<evidence type="ECO:0000313" key="3">
    <source>
        <dbReference type="EMBL" id="KAK8022966.1"/>
    </source>
</evidence>
<dbReference type="PANTHER" id="PTHR46590">
    <property type="entry name" value="PHOSPHATIDYLINOSITOL TRANSFER PROTEIN CSR1-RELATED"/>
    <property type="match status" value="1"/>
</dbReference>
<protein>
    <recommendedName>
        <fullName evidence="2">CRAL-TRIO domain-containing protein</fullName>
    </recommendedName>
</protein>
<dbReference type="SUPFAM" id="SSF46938">
    <property type="entry name" value="CRAL/TRIO N-terminal domain"/>
    <property type="match status" value="1"/>
</dbReference>
<feature type="compositionally biased region" description="Low complexity" evidence="1">
    <location>
        <begin position="70"/>
        <end position="85"/>
    </location>
</feature>
<evidence type="ECO:0000256" key="1">
    <source>
        <dbReference type="SAM" id="MobiDB-lite"/>
    </source>
</evidence>
<gene>
    <name evidence="3" type="ORF">PG991_006847</name>
</gene>
<evidence type="ECO:0000313" key="4">
    <source>
        <dbReference type="Proteomes" id="UP001396898"/>
    </source>
</evidence>
<dbReference type="SMART" id="SM01100">
    <property type="entry name" value="CRAL_TRIO_N"/>
    <property type="match status" value="1"/>
</dbReference>
<dbReference type="InterPro" id="IPR011074">
    <property type="entry name" value="CRAL/TRIO_N_dom"/>
</dbReference>
<dbReference type="SUPFAM" id="SSF52087">
    <property type="entry name" value="CRAL/TRIO domain"/>
    <property type="match status" value="1"/>
</dbReference>
<name>A0ABR1RYG1_9PEZI</name>
<dbReference type="CDD" id="cd00170">
    <property type="entry name" value="SEC14"/>
    <property type="match status" value="1"/>
</dbReference>